<dbReference type="PANTHER" id="PTHR46910:SF39">
    <property type="entry name" value="ZN(II)2CYS6 TRANSCRIPTION FACTOR (EUROFUNG)"/>
    <property type="match status" value="1"/>
</dbReference>
<dbReference type="CDD" id="cd12148">
    <property type="entry name" value="fungal_TF_MHR"/>
    <property type="match status" value="1"/>
</dbReference>
<dbReference type="PANTHER" id="PTHR46910">
    <property type="entry name" value="TRANSCRIPTION FACTOR PDR1"/>
    <property type="match status" value="1"/>
</dbReference>
<proteinExistence type="predicted"/>
<protein>
    <recommendedName>
        <fullName evidence="4">Zn(2)-C6 fungal-type domain-containing protein</fullName>
    </recommendedName>
</protein>
<dbReference type="GO" id="GO:0003677">
    <property type="term" value="F:DNA binding"/>
    <property type="evidence" value="ECO:0007669"/>
    <property type="project" value="InterPro"/>
</dbReference>
<dbReference type="EMBL" id="JAULSO010000002">
    <property type="protein sequence ID" value="KAK3689087.1"/>
    <property type="molecule type" value="Genomic_DNA"/>
</dbReference>
<keyword evidence="2" id="KW-0539">Nucleus</keyword>
<dbReference type="AlphaFoldDB" id="A0AAE1CD10"/>
<dbReference type="GO" id="GO:0006351">
    <property type="term" value="P:DNA-templated transcription"/>
    <property type="evidence" value="ECO:0007669"/>
    <property type="project" value="InterPro"/>
</dbReference>
<feature type="region of interest" description="Disordered" evidence="3">
    <location>
        <begin position="195"/>
        <end position="235"/>
    </location>
</feature>
<dbReference type="CDD" id="cd00067">
    <property type="entry name" value="GAL4"/>
    <property type="match status" value="1"/>
</dbReference>
<evidence type="ECO:0000256" key="1">
    <source>
        <dbReference type="ARBA" id="ARBA00022723"/>
    </source>
</evidence>
<evidence type="ECO:0000259" key="4">
    <source>
        <dbReference type="PROSITE" id="PS50048"/>
    </source>
</evidence>
<dbReference type="PROSITE" id="PS50048">
    <property type="entry name" value="ZN2_CY6_FUNGAL_2"/>
    <property type="match status" value="1"/>
</dbReference>
<accession>A0AAE1CD10</accession>
<dbReference type="GO" id="GO:0008270">
    <property type="term" value="F:zinc ion binding"/>
    <property type="evidence" value="ECO:0007669"/>
    <property type="project" value="InterPro"/>
</dbReference>
<feature type="region of interest" description="Disordered" evidence="3">
    <location>
        <begin position="1"/>
        <end position="26"/>
    </location>
</feature>
<feature type="domain" description="Zn(2)-C6 fungal-type" evidence="4">
    <location>
        <begin position="27"/>
        <end position="58"/>
    </location>
</feature>
<reference evidence="5" key="1">
    <citation type="journal article" date="2023" name="Mol. Phylogenet. Evol.">
        <title>Genome-scale phylogeny and comparative genomics of the fungal order Sordariales.</title>
        <authorList>
            <person name="Hensen N."/>
            <person name="Bonometti L."/>
            <person name="Westerberg I."/>
            <person name="Brannstrom I.O."/>
            <person name="Guillou S."/>
            <person name="Cros-Aarteil S."/>
            <person name="Calhoun S."/>
            <person name="Haridas S."/>
            <person name="Kuo A."/>
            <person name="Mondo S."/>
            <person name="Pangilinan J."/>
            <person name="Riley R."/>
            <person name="LaButti K."/>
            <person name="Andreopoulos B."/>
            <person name="Lipzen A."/>
            <person name="Chen C."/>
            <person name="Yan M."/>
            <person name="Daum C."/>
            <person name="Ng V."/>
            <person name="Clum A."/>
            <person name="Steindorff A."/>
            <person name="Ohm R.A."/>
            <person name="Martin F."/>
            <person name="Silar P."/>
            <person name="Natvig D.O."/>
            <person name="Lalanne C."/>
            <person name="Gautier V."/>
            <person name="Ament-Velasquez S.L."/>
            <person name="Kruys A."/>
            <person name="Hutchinson M.I."/>
            <person name="Powell A.J."/>
            <person name="Barry K."/>
            <person name="Miller A.N."/>
            <person name="Grigoriev I.V."/>
            <person name="Debuchy R."/>
            <person name="Gladieux P."/>
            <person name="Hiltunen Thoren M."/>
            <person name="Johannesson H."/>
        </authorList>
    </citation>
    <scope>NUCLEOTIDE SEQUENCE</scope>
    <source>
        <strain evidence="5">CBS 314.62</strain>
    </source>
</reference>
<keyword evidence="6" id="KW-1185">Reference proteome</keyword>
<keyword evidence="1" id="KW-0479">Metal-binding</keyword>
<reference evidence="5" key="2">
    <citation type="submission" date="2023-06" db="EMBL/GenBank/DDBJ databases">
        <authorList>
            <consortium name="Lawrence Berkeley National Laboratory"/>
            <person name="Haridas S."/>
            <person name="Hensen N."/>
            <person name="Bonometti L."/>
            <person name="Westerberg I."/>
            <person name="Brannstrom I.O."/>
            <person name="Guillou S."/>
            <person name="Cros-Aarteil S."/>
            <person name="Calhoun S."/>
            <person name="Kuo A."/>
            <person name="Mondo S."/>
            <person name="Pangilinan J."/>
            <person name="Riley R."/>
            <person name="Labutti K."/>
            <person name="Andreopoulos B."/>
            <person name="Lipzen A."/>
            <person name="Chen C."/>
            <person name="Yanf M."/>
            <person name="Daum C."/>
            <person name="Ng V."/>
            <person name="Clum A."/>
            <person name="Steindorff A."/>
            <person name="Ohm R."/>
            <person name="Martin F."/>
            <person name="Silar P."/>
            <person name="Natvig D."/>
            <person name="Lalanne C."/>
            <person name="Gautier V."/>
            <person name="Ament-Velasquez S.L."/>
            <person name="Kruys A."/>
            <person name="Hutchinson M.I."/>
            <person name="Powell A.J."/>
            <person name="Barry K."/>
            <person name="Miller A.N."/>
            <person name="Grigoriev I.V."/>
            <person name="Debuchy R."/>
            <person name="Gladieux P."/>
            <person name="Thoren M.H."/>
            <person name="Johannesson H."/>
        </authorList>
    </citation>
    <scope>NUCLEOTIDE SEQUENCE</scope>
    <source>
        <strain evidence="5">CBS 314.62</strain>
    </source>
</reference>
<dbReference type="Proteomes" id="UP001270362">
    <property type="component" value="Unassembled WGS sequence"/>
</dbReference>
<dbReference type="InterPro" id="IPR036864">
    <property type="entry name" value="Zn2-C6_fun-type_DNA-bd_sf"/>
</dbReference>
<dbReference type="InterPro" id="IPR050987">
    <property type="entry name" value="AtrR-like"/>
</dbReference>
<feature type="compositionally biased region" description="Low complexity" evidence="3">
    <location>
        <begin position="1"/>
        <end position="11"/>
    </location>
</feature>
<evidence type="ECO:0000256" key="2">
    <source>
        <dbReference type="ARBA" id="ARBA00023242"/>
    </source>
</evidence>
<evidence type="ECO:0000313" key="5">
    <source>
        <dbReference type="EMBL" id="KAK3689087.1"/>
    </source>
</evidence>
<evidence type="ECO:0000313" key="6">
    <source>
        <dbReference type="Proteomes" id="UP001270362"/>
    </source>
</evidence>
<dbReference type="SUPFAM" id="SSF57701">
    <property type="entry name" value="Zn2/Cys6 DNA-binding domain"/>
    <property type="match status" value="1"/>
</dbReference>
<dbReference type="SMART" id="SM00066">
    <property type="entry name" value="GAL4"/>
    <property type="match status" value="1"/>
</dbReference>
<organism evidence="5 6">
    <name type="scientific">Podospora appendiculata</name>
    <dbReference type="NCBI Taxonomy" id="314037"/>
    <lineage>
        <taxon>Eukaryota</taxon>
        <taxon>Fungi</taxon>
        <taxon>Dikarya</taxon>
        <taxon>Ascomycota</taxon>
        <taxon>Pezizomycotina</taxon>
        <taxon>Sordariomycetes</taxon>
        <taxon>Sordariomycetidae</taxon>
        <taxon>Sordariales</taxon>
        <taxon>Podosporaceae</taxon>
        <taxon>Podospora</taxon>
    </lineage>
</organism>
<dbReference type="InterPro" id="IPR001138">
    <property type="entry name" value="Zn2Cys6_DnaBD"/>
</dbReference>
<comment type="caution">
    <text evidence="5">The sequence shown here is derived from an EMBL/GenBank/DDBJ whole genome shotgun (WGS) entry which is preliminary data.</text>
</comment>
<gene>
    <name evidence="5" type="ORF">B0T22DRAFT_490617</name>
</gene>
<dbReference type="SMART" id="SM00906">
    <property type="entry name" value="Fungal_trans"/>
    <property type="match status" value="1"/>
</dbReference>
<dbReference type="GO" id="GO:0000981">
    <property type="term" value="F:DNA-binding transcription factor activity, RNA polymerase II-specific"/>
    <property type="evidence" value="ECO:0007669"/>
    <property type="project" value="InterPro"/>
</dbReference>
<name>A0AAE1CD10_9PEZI</name>
<evidence type="ECO:0000256" key="3">
    <source>
        <dbReference type="SAM" id="MobiDB-lite"/>
    </source>
</evidence>
<dbReference type="Gene3D" id="4.10.240.10">
    <property type="entry name" value="Zn(2)-C6 fungal-type DNA-binding domain"/>
    <property type="match status" value="1"/>
</dbReference>
<feature type="compositionally biased region" description="Basic residues" evidence="3">
    <location>
        <begin position="16"/>
        <end position="25"/>
    </location>
</feature>
<dbReference type="PROSITE" id="PS00463">
    <property type="entry name" value="ZN2_CY6_FUNGAL_1"/>
    <property type="match status" value="1"/>
</dbReference>
<dbReference type="InterPro" id="IPR007219">
    <property type="entry name" value="XnlR_reg_dom"/>
</dbReference>
<sequence length="729" mass="80215">MSSASGSAAGAEPQRRQKRSIKRARQSCDSCKNRKTKCVQTGTGPCQYCASTGGTCSTSVRPQRRPYYRVSEEEYQCCMRLLRHFVPHATLDLKTMKAMLAEIEQGTDISSISSGASPTAVIETEESEVLQEELGCMIIDAQGSYRYVGADSAVRFANAVTRVAPHHHHHHHSRDHRNDNALIVTLIRARLPPATPESVYSRGYSSDKPTPTPGTRRYQNHSNPPSSSSPPDPPRIYLPPRDVCQRYAFRFFDEIQSIYWFYSPEQFYTLVDRTYLPGGAEASSASWLCSLYCIFAICSARDESTSTHPPDDVKSSSEYLAMAKALGLQVCDEADTDAVRALSLMSLALHSACYFVTAYLIIGTTVRMAYSLGLHRNISLSTADSVSRARWHRLWWTIYLVDQEVAIQLGYPCAIVDSVAGIQTPLSCESILDPGRPTPHGYQAVCVALIKLKKNISHTLYVAPALSARKVVPFTAVTGCLADLREWLAKLPPHLTWTSGTSPSHRRAVAVLHLRYWTTLIHVQRPFLLYTVRHRGAELLPGSEKQRWYDELSGQCLDAADKAVGIVRRMRECGLLSSLVLFDSQCIQELVQVFLLGKRLYTVGVRAGAAKNGLEMCMAAMRGMDAVGWCEKILPELTAQVAAAESLVAGGEEHGGGEGEEEEVVRTPSWNAGGGAVGGGGYVGEGLDHQAFFEGFQEEEECNFGAFDMLDLDMDLGAFATPEGIYGHF</sequence>
<dbReference type="Pfam" id="PF04082">
    <property type="entry name" value="Fungal_trans"/>
    <property type="match status" value="1"/>
</dbReference>